<gene>
    <name evidence="3" type="ORF">PHYSODRAFT_503910</name>
</gene>
<dbReference type="AlphaFoldDB" id="G4ZE61"/>
<dbReference type="SUPFAM" id="SSF56112">
    <property type="entry name" value="Protein kinase-like (PK-like)"/>
    <property type="match status" value="1"/>
</dbReference>
<dbReference type="EMBL" id="JH159154">
    <property type="protein sequence ID" value="EGZ17412.1"/>
    <property type="molecule type" value="Genomic_DNA"/>
</dbReference>
<dbReference type="InterPro" id="IPR017441">
    <property type="entry name" value="Protein_kinase_ATP_BS"/>
</dbReference>
<dbReference type="InterPro" id="IPR000719">
    <property type="entry name" value="Prot_kinase_dom"/>
</dbReference>
<feature type="binding site" evidence="1">
    <location>
        <position position="263"/>
    </location>
    <ligand>
        <name>ATP</name>
        <dbReference type="ChEBI" id="CHEBI:30616"/>
    </ligand>
</feature>
<evidence type="ECO:0000313" key="4">
    <source>
        <dbReference type="Proteomes" id="UP000002640"/>
    </source>
</evidence>
<protein>
    <recommendedName>
        <fullName evidence="2">Protein kinase domain-containing protein</fullName>
    </recommendedName>
</protein>
<reference evidence="3 4" key="1">
    <citation type="journal article" date="2006" name="Science">
        <title>Phytophthora genome sequences uncover evolutionary origins and mechanisms of pathogenesis.</title>
        <authorList>
            <person name="Tyler B.M."/>
            <person name="Tripathy S."/>
            <person name="Zhang X."/>
            <person name="Dehal P."/>
            <person name="Jiang R.H."/>
            <person name="Aerts A."/>
            <person name="Arredondo F.D."/>
            <person name="Baxter L."/>
            <person name="Bensasson D."/>
            <person name="Beynon J.L."/>
            <person name="Chapman J."/>
            <person name="Damasceno C.M."/>
            <person name="Dorrance A.E."/>
            <person name="Dou D."/>
            <person name="Dickerman A.W."/>
            <person name="Dubchak I.L."/>
            <person name="Garbelotto M."/>
            <person name="Gijzen M."/>
            <person name="Gordon S.G."/>
            <person name="Govers F."/>
            <person name="Grunwald N.J."/>
            <person name="Huang W."/>
            <person name="Ivors K.L."/>
            <person name="Jones R.W."/>
            <person name="Kamoun S."/>
            <person name="Krampis K."/>
            <person name="Lamour K.H."/>
            <person name="Lee M.K."/>
            <person name="McDonald W.H."/>
            <person name="Medina M."/>
            <person name="Meijer H.J."/>
            <person name="Nordberg E.K."/>
            <person name="Maclean D.J."/>
            <person name="Ospina-Giraldo M.D."/>
            <person name="Morris P.F."/>
            <person name="Phuntumart V."/>
            <person name="Putnam N.H."/>
            <person name="Rash S."/>
            <person name="Rose J.K."/>
            <person name="Sakihama Y."/>
            <person name="Salamov A.A."/>
            <person name="Savidor A."/>
            <person name="Scheuring C.F."/>
            <person name="Smith B.M."/>
            <person name="Sobral B.W."/>
            <person name="Terry A."/>
            <person name="Torto-Alalibo T.A."/>
            <person name="Win J."/>
            <person name="Xu Z."/>
            <person name="Zhang H."/>
            <person name="Grigoriev I.V."/>
            <person name="Rokhsar D.S."/>
            <person name="Boore J.L."/>
        </authorList>
    </citation>
    <scope>NUCLEOTIDE SEQUENCE [LARGE SCALE GENOMIC DNA]</scope>
    <source>
        <strain evidence="3 4">P6497</strain>
    </source>
</reference>
<dbReference type="Proteomes" id="UP000002640">
    <property type="component" value="Unassembled WGS sequence"/>
</dbReference>
<accession>G4ZE61</accession>
<dbReference type="RefSeq" id="XP_009526470.1">
    <property type="nucleotide sequence ID" value="XM_009528175.1"/>
</dbReference>
<evidence type="ECO:0000256" key="1">
    <source>
        <dbReference type="PROSITE-ProRule" id="PRU10141"/>
    </source>
</evidence>
<dbReference type="PROSITE" id="PS50011">
    <property type="entry name" value="PROTEIN_KINASE_DOM"/>
    <property type="match status" value="1"/>
</dbReference>
<evidence type="ECO:0000259" key="2">
    <source>
        <dbReference type="PROSITE" id="PS50011"/>
    </source>
</evidence>
<dbReference type="GO" id="GO:0004672">
    <property type="term" value="F:protein kinase activity"/>
    <property type="evidence" value="ECO:0007669"/>
    <property type="project" value="InterPro"/>
</dbReference>
<dbReference type="GO" id="GO:0005524">
    <property type="term" value="F:ATP binding"/>
    <property type="evidence" value="ECO:0007669"/>
    <property type="project" value="UniProtKB-UniRule"/>
</dbReference>
<dbReference type="InParanoid" id="G4ZE61"/>
<proteinExistence type="predicted"/>
<dbReference type="GeneID" id="20658292"/>
<dbReference type="PROSITE" id="PS00107">
    <property type="entry name" value="PROTEIN_KINASE_ATP"/>
    <property type="match status" value="1"/>
</dbReference>
<dbReference type="KEGG" id="psoj:PHYSODRAFT_503910"/>
<evidence type="ECO:0000313" key="3">
    <source>
        <dbReference type="EMBL" id="EGZ17412.1"/>
    </source>
</evidence>
<sequence length="387" mass="43453">MASLRHKEPSYSDKTLGERELVRLEKDGLISDVAPREGEEAFWAMDIQTQADSIANEVEVDAFITPHFSKKLDFWGMVFVNSEGHPWLSPSIRFTNNADLEPVGFVTHPGMFRFGTVPNNGVQCLNGLRFGVAEKKNFDCLILFERQLTITDAAFGRVVRYLQHLCPEKPACAILFDHRSFWLIKTYKAVVVKVQKSRWVMDGSKLLFQKFINDNISPWVERLTIACSAFGVDVVEGDTFLGRGAYGRVFKVVGEGGEILALKIVEKHSAQRLHEEKKALENAQHTGLTITPVGKIIEILDSPALLLSPVGRPLPRPTTRQEVRDLFGLLWQLHDKELIHGDPHVANVILVEEKPLWIDLVEVVEASPILKQLDAEILTSVYLGPGQ</sequence>
<keyword evidence="1" id="KW-0067">ATP-binding</keyword>
<name>G4ZE61_PHYSP</name>
<organism evidence="3 4">
    <name type="scientific">Phytophthora sojae (strain P6497)</name>
    <name type="common">Soybean stem and root rot agent</name>
    <name type="synonym">Phytophthora megasperma f. sp. glycines</name>
    <dbReference type="NCBI Taxonomy" id="1094619"/>
    <lineage>
        <taxon>Eukaryota</taxon>
        <taxon>Sar</taxon>
        <taxon>Stramenopiles</taxon>
        <taxon>Oomycota</taxon>
        <taxon>Peronosporomycetes</taxon>
        <taxon>Peronosporales</taxon>
        <taxon>Peronosporaceae</taxon>
        <taxon>Phytophthora</taxon>
    </lineage>
</organism>
<keyword evidence="4" id="KW-1185">Reference proteome</keyword>
<feature type="domain" description="Protein kinase" evidence="2">
    <location>
        <begin position="235"/>
        <end position="387"/>
    </location>
</feature>
<keyword evidence="1" id="KW-0547">Nucleotide-binding</keyword>
<dbReference type="Gene3D" id="1.10.510.10">
    <property type="entry name" value="Transferase(Phosphotransferase) domain 1"/>
    <property type="match status" value="1"/>
</dbReference>
<dbReference type="InterPro" id="IPR011009">
    <property type="entry name" value="Kinase-like_dom_sf"/>
</dbReference>